<gene>
    <name evidence="3" type="ORF">PIB30_049958</name>
</gene>
<evidence type="ECO:0000256" key="2">
    <source>
        <dbReference type="SAM" id="SignalP"/>
    </source>
</evidence>
<dbReference type="InterPro" id="IPR053313">
    <property type="entry name" value="RGF"/>
</dbReference>
<protein>
    <submittedName>
        <fullName evidence="3">Uncharacterized protein</fullName>
    </submittedName>
</protein>
<proteinExistence type="predicted"/>
<evidence type="ECO:0000313" key="3">
    <source>
        <dbReference type="EMBL" id="MED6172425.1"/>
    </source>
</evidence>
<dbReference type="PANTHER" id="PTHR34961">
    <property type="entry name" value="TRANSMEMBRANE PROTEIN"/>
    <property type="match status" value="1"/>
</dbReference>
<organism evidence="3 4">
    <name type="scientific">Stylosanthes scabra</name>
    <dbReference type="NCBI Taxonomy" id="79078"/>
    <lineage>
        <taxon>Eukaryota</taxon>
        <taxon>Viridiplantae</taxon>
        <taxon>Streptophyta</taxon>
        <taxon>Embryophyta</taxon>
        <taxon>Tracheophyta</taxon>
        <taxon>Spermatophyta</taxon>
        <taxon>Magnoliopsida</taxon>
        <taxon>eudicotyledons</taxon>
        <taxon>Gunneridae</taxon>
        <taxon>Pentapetalae</taxon>
        <taxon>rosids</taxon>
        <taxon>fabids</taxon>
        <taxon>Fabales</taxon>
        <taxon>Fabaceae</taxon>
        <taxon>Papilionoideae</taxon>
        <taxon>50 kb inversion clade</taxon>
        <taxon>dalbergioids sensu lato</taxon>
        <taxon>Dalbergieae</taxon>
        <taxon>Pterocarpus clade</taxon>
        <taxon>Stylosanthes</taxon>
    </lineage>
</organism>
<reference evidence="3 4" key="1">
    <citation type="journal article" date="2023" name="Plants (Basel)">
        <title>Bridging the Gap: Combining Genomics and Transcriptomics Approaches to Understand Stylosanthes scabra, an Orphan Legume from the Brazilian Caatinga.</title>
        <authorList>
            <person name="Ferreira-Neto J.R.C."/>
            <person name="da Silva M.D."/>
            <person name="Binneck E."/>
            <person name="de Melo N.F."/>
            <person name="da Silva R.H."/>
            <person name="de Melo A.L.T.M."/>
            <person name="Pandolfi V."/>
            <person name="Bustamante F.O."/>
            <person name="Brasileiro-Vidal A.C."/>
            <person name="Benko-Iseppon A.M."/>
        </authorList>
    </citation>
    <scope>NUCLEOTIDE SEQUENCE [LARGE SCALE GENOMIC DNA]</scope>
    <source>
        <tissue evidence="3">Leaves</tissue>
    </source>
</reference>
<feature type="compositionally biased region" description="Polar residues" evidence="1">
    <location>
        <begin position="74"/>
        <end position="91"/>
    </location>
</feature>
<sequence length="156" mass="17550">MSSIITYLLLIFFLFIISLHACDARHLSTLDKKKLEKKPHFSLKISSGDDEKKGLDLSPKQVNNEDGNEDIKVKTTTRLLVSSDSDQNPNSRNRRRSTKNQRVLKTKGKGAIKTTTKSLASSSVSWRVPHKKPSEKNNPGFNLDYSPPKTHPPSHN</sequence>
<feature type="chain" id="PRO_5045530219" evidence="2">
    <location>
        <begin position="25"/>
        <end position="156"/>
    </location>
</feature>
<accession>A0ABU6VFI5</accession>
<dbReference type="PANTHER" id="PTHR34961:SF1">
    <property type="entry name" value="ROOT MERISTEM GROWTH FACTOR 10"/>
    <property type="match status" value="1"/>
</dbReference>
<evidence type="ECO:0000256" key="1">
    <source>
        <dbReference type="SAM" id="MobiDB-lite"/>
    </source>
</evidence>
<name>A0ABU6VFI5_9FABA</name>
<feature type="signal peptide" evidence="2">
    <location>
        <begin position="1"/>
        <end position="24"/>
    </location>
</feature>
<dbReference type="EMBL" id="JASCZI010151374">
    <property type="protein sequence ID" value="MED6172425.1"/>
    <property type="molecule type" value="Genomic_DNA"/>
</dbReference>
<feature type="compositionally biased region" description="Basic residues" evidence="1">
    <location>
        <begin position="92"/>
        <end position="110"/>
    </location>
</feature>
<keyword evidence="2" id="KW-0732">Signal</keyword>
<feature type="region of interest" description="Disordered" evidence="1">
    <location>
        <begin position="45"/>
        <end position="156"/>
    </location>
</feature>
<dbReference type="Proteomes" id="UP001341840">
    <property type="component" value="Unassembled WGS sequence"/>
</dbReference>
<comment type="caution">
    <text evidence="3">The sequence shown here is derived from an EMBL/GenBank/DDBJ whole genome shotgun (WGS) entry which is preliminary data.</text>
</comment>
<keyword evidence="4" id="KW-1185">Reference proteome</keyword>
<evidence type="ECO:0000313" key="4">
    <source>
        <dbReference type="Proteomes" id="UP001341840"/>
    </source>
</evidence>